<evidence type="ECO:0000256" key="1">
    <source>
        <dbReference type="SAM" id="MobiDB-lite"/>
    </source>
</evidence>
<keyword evidence="3" id="KW-1185">Reference proteome</keyword>
<dbReference type="AlphaFoldDB" id="A0A2G9QLU5"/>
<dbReference type="Proteomes" id="UP000228934">
    <property type="component" value="Unassembled WGS sequence"/>
</dbReference>
<name>A0A2G9QLU5_AQUCT</name>
<evidence type="ECO:0000313" key="2">
    <source>
        <dbReference type="EMBL" id="PIO16053.1"/>
    </source>
</evidence>
<sequence>MVSDTKEQLFSRHEFKGLSGDHSEKYPYPDRAVPPDALLLWPLFAPPPQLLSWMHYMAAILISSVWRFSSALRYNIHASTPEEAGRVLRNA</sequence>
<reference evidence="3" key="1">
    <citation type="journal article" date="2017" name="Nat. Commun.">
        <title>The North American bullfrog draft genome provides insight into hormonal regulation of long noncoding RNA.</title>
        <authorList>
            <person name="Hammond S.A."/>
            <person name="Warren R.L."/>
            <person name="Vandervalk B.P."/>
            <person name="Kucuk E."/>
            <person name="Khan H."/>
            <person name="Gibb E.A."/>
            <person name="Pandoh P."/>
            <person name="Kirk H."/>
            <person name="Zhao Y."/>
            <person name="Jones M."/>
            <person name="Mungall A.J."/>
            <person name="Coope R."/>
            <person name="Pleasance S."/>
            <person name="Moore R.A."/>
            <person name="Holt R.A."/>
            <person name="Round J.M."/>
            <person name="Ohora S."/>
            <person name="Walle B.V."/>
            <person name="Veldhoen N."/>
            <person name="Helbing C.C."/>
            <person name="Birol I."/>
        </authorList>
    </citation>
    <scope>NUCLEOTIDE SEQUENCE [LARGE SCALE GENOMIC DNA]</scope>
</reference>
<dbReference type="EMBL" id="KV964628">
    <property type="protein sequence ID" value="PIO16053.1"/>
    <property type="molecule type" value="Genomic_DNA"/>
</dbReference>
<proteinExistence type="predicted"/>
<feature type="region of interest" description="Disordered" evidence="1">
    <location>
        <begin position="1"/>
        <end position="27"/>
    </location>
</feature>
<accession>A0A2G9QLU5</accession>
<protein>
    <submittedName>
        <fullName evidence="2">Uncharacterized protein</fullName>
    </submittedName>
</protein>
<gene>
    <name evidence="2" type="ORF">AB205_0217150</name>
</gene>
<organism evidence="2 3">
    <name type="scientific">Aquarana catesbeiana</name>
    <name type="common">American bullfrog</name>
    <name type="synonym">Rana catesbeiana</name>
    <dbReference type="NCBI Taxonomy" id="8400"/>
    <lineage>
        <taxon>Eukaryota</taxon>
        <taxon>Metazoa</taxon>
        <taxon>Chordata</taxon>
        <taxon>Craniata</taxon>
        <taxon>Vertebrata</taxon>
        <taxon>Euteleostomi</taxon>
        <taxon>Amphibia</taxon>
        <taxon>Batrachia</taxon>
        <taxon>Anura</taxon>
        <taxon>Neobatrachia</taxon>
        <taxon>Ranoidea</taxon>
        <taxon>Ranidae</taxon>
        <taxon>Aquarana</taxon>
    </lineage>
</organism>
<evidence type="ECO:0000313" key="3">
    <source>
        <dbReference type="Proteomes" id="UP000228934"/>
    </source>
</evidence>